<gene>
    <name evidence="1" type="ORF">MM415B02891_0009</name>
</gene>
<name>A0A6M3L0D2_9ZZZZ</name>
<sequence length="73" mass="8427">MTTAKIINLAAYRKTAQMDKIDTEIYSWWKSSFPLPALTIETMQKAFDACKRRTEFPPMYLTYGLIVSKGEKS</sequence>
<reference evidence="1" key="1">
    <citation type="submission" date="2020-03" db="EMBL/GenBank/DDBJ databases">
        <title>The deep terrestrial virosphere.</title>
        <authorList>
            <person name="Holmfeldt K."/>
            <person name="Nilsson E."/>
            <person name="Simone D."/>
            <person name="Lopez-Fernandez M."/>
            <person name="Wu X."/>
            <person name="de Brujin I."/>
            <person name="Lundin D."/>
            <person name="Andersson A."/>
            <person name="Bertilsson S."/>
            <person name="Dopson M."/>
        </authorList>
    </citation>
    <scope>NUCLEOTIDE SEQUENCE</scope>
    <source>
        <strain evidence="1">MM415B02891</strain>
    </source>
</reference>
<protein>
    <submittedName>
        <fullName evidence="1">Uncharacterized protein</fullName>
    </submittedName>
</protein>
<dbReference type="EMBL" id="MT142734">
    <property type="protein sequence ID" value="QJA87819.1"/>
    <property type="molecule type" value="Genomic_DNA"/>
</dbReference>
<organism evidence="1">
    <name type="scientific">viral metagenome</name>
    <dbReference type="NCBI Taxonomy" id="1070528"/>
    <lineage>
        <taxon>unclassified sequences</taxon>
        <taxon>metagenomes</taxon>
        <taxon>organismal metagenomes</taxon>
    </lineage>
</organism>
<evidence type="ECO:0000313" key="1">
    <source>
        <dbReference type="EMBL" id="QJA87819.1"/>
    </source>
</evidence>
<dbReference type="AlphaFoldDB" id="A0A6M3L0D2"/>
<proteinExistence type="predicted"/>
<accession>A0A6M3L0D2</accession>